<dbReference type="KEGG" id="omr:OXIME_001610"/>
<dbReference type="PANTHER" id="PTHR31118:SF12">
    <property type="entry name" value="CYCLASE-LIKE PROTEIN 2"/>
    <property type="match status" value="1"/>
</dbReference>
<dbReference type="InterPro" id="IPR007325">
    <property type="entry name" value="KFase/CYL"/>
</dbReference>
<dbReference type="GO" id="GO:0019441">
    <property type="term" value="P:L-tryptophan catabolic process to kynurenine"/>
    <property type="evidence" value="ECO:0007669"/>
    <property type="project" value="InterPro"/>
</dbReference>
<dbReference type="EMBL" id="CP133772">
    <property type="protein sequence ID" value="WYY01015.1"/>
    <property type="molecule type" value="Genomic_DNA"/>
</dbReference>
<accession>A0AAX4NJG4</accession>
<organism evidence="1 2">
    <name type="scientific">Oxyplasma meridianum</name>
    <dbReference type="NCBI Taxonomy" id="3073602"/>
    <lineage>
        <taxon>Archaea</taxon>
        <taxon>Methanobacteriati</taxon>
        <taxon>Thermoplasmatota</taxon>
        <taxon>Thermoplasmata</taxon>
        <taxon>Thermoplasmatales</taxon>
        <taxon>Thermoplasmataceae</taxon>
        <taxon>Oxyplasma</taxon>
    </lineage>
</organism>
<gene>
    <name evidence="1" type="ORF">OXIME_001610</name>
</gene>
<dbReference type="AlphaFoldDB" id="A0AAX4NJG4"/>
<dbReference type="Gene3D" id="3.50.30.50">
    <property type="entry name" value="Putative cyclase"/>
    <property type="match status" value="1"/>
</dbReference>
<dbReference type="Proteomes" id="UP001451606">
    <property type="component" value="Chromosome"/>
</dbReference>
<dbReference type="RefSeq" id="WP_393971337.1">
    <property type="nucleotide sequence ID" value="NZ_CP133772.1"/>
</dbReference>
<evidence type="ECO:0000313" key="2">
    <source>
        <dbReference type="Proteomes" id="UP001451606"/>
    </source>
</evidence>
<protein>
    <submittedName>
        <fullName evidence="1">Cyclase family protein</fullName>
    </submittedName>
</protein>
<dbReference type="GeneID" id="95968348"/>
<proteinExistence type="predicted"/>
<dbReference type="SUPFAM" id="SSF102198">
    <property type="entry name" value="Putative cyclase"/>
    <property type="match status" value="1"/>
</dbReference>
<evidence type="ECO:0000313" key="1">
    <source>
        <dbReference type="EMBL" id="WYY01015.1"/>
    </source>
</evidence>
<dbReference type="PANTHER" id="PTHR31118">
    <property type="entry name" value="CYCLASE-LIKE PROTEIN 2"/>
    <property type="match status" value="1"/>
</dbReference>
<keyword evidence="2" id="KW-1185">Reference proteome</keyword>
<sequence>MEIKRIIDLSVTLRDGMPVWPGNNRVTVEIMSSPDGSVAEKYSSITHSGTHVDAPLHFIRGGSTVDRIPLDTLIGEGYAIHPEPEGVEITDQSLKKVWKDYFDGNIILINTGWDVKRSFSKEFQEDFPGLSEDAANFIIQHGVKFLGIDTLGIEPYSHRDFPVHKILLGKNIPFIEDLCNLQSLSEGKKYLIAALPLKIGEASGSMARVVALDIY</sequence>
<reference evidence="1 2" key="1">
    <citation type="submission" date="2023-09" db="EMBL/GenBank/DDBJ databases">
        <authorList>
            <person name="Golyshina O.V."/>
            <person name="Lunev E.A."/>
            <person name="Bargiela R."/>
            <person name="Gaines M.C."/>
            <person name="Daum B."/>
            <person name="Bale N.J."/>
            <person name="Koenen M."/>
            <person name="Sinninghe Damst J.S."/>
            <person name="Yakimov M."/>
            <person name="Golyshin P.N."/>
        </authorList>
    </citation>
    <scope>NUCLEOTIDE SEQUENCE [LARGE SCALE GENOMIC DNA]</scope>
    <source>
        <strain evidence="1 2">M1</strain>
    </source>
</reference>
<dbReference type="InterPro" id="IPR037175">
    <property type="entry name" value="KFase_sf"/>
</dbReference>
<name>A0AAX4NJG4_9ARCH</name>
<dbReference type="Pfam" id="PF04199">
    <property type="entry name" value="Cyclase"/>
    <property type="match status" value="1"/>
</dbReference>
<dbReference type="GO" id="GO:0004061">
    <property type="term" value="F:arylformamidase activity"/>
    <property type="evidence" value="ECO:0007669"/>
    <property type="project" value="InterPro"/>
</dbReference>